<dbReference type="PANTHER" id="PTHR43537:SF5">
    <property type="entry name" value="UXU OPERON TRANSCRIPTIONAL REGULATOR"/>
    <property type="match status" value="1"/>
</dbReference>
<dbReference type="GO" id="GO:0003700">
    <property type="term" value="F:DNA-binding transcription factor activity"/>
    <property type="evidence" value="ECO:0007669"/>
    <property type="project" value="InterPro"/>
</dbReference>
<dbReference type="PANTHER" id="PTHR43537">
    <property type="entry name" value="TRANSCRIPTIONAL REGULATOR, GNTR FAMILY"/>
    <property type="match status" value="1"/>
</dbReference>
<dbReference type="Gene3D" id="1.20.120.530">
    <property type="entry name" value="GntR ligand-binding domain-like"/>
    <property type="match status" value="1"/>
</dbReference>
<comment type="caution">
    <text evidence="5">The sequence shown here is derived from an EMBL/GenBank/DDBJ whole genome shotgun (WGS) entry which is preliminary data.</text>
</comment>
<dbReference type="InterPro" id="IPR011711">
    <property type="entry name" value="GntR_C"/>
</dbReference>
<organism evidence="5 6">
    <name type="scientific">Naasia lichenicola</name>
    <dbReference type="NCBI Taxonomy" id="2565933"/>
    <lineage>
        <taxon>Bacteria</taxon>
        <taxon>Bacillati</taxon>
        <taxon>Actinomycetota</taxon>
        <taxon>Actinomycetes</taxon>
        <taxon>Micrococcales</taxon>
        <taxon>Microbacteriaceae</taxon>
        <taxon>Naasia</taxon>
    </lineage>
</organism>
<dbReference type="AlphaFoldDB" id="A0A4S4FPS0"/>
<evidence type="ECO:0000256" key="1">
    <source>
        <dbReference type="ARBA" id="ARBA00023015"/>
    </source>
</evidence>
<dbReference type="InterPro" id="IPR008920">
    <property type="entry name" value="TF_FadR/GntR_C"/>
</dbReference>
<dbReference type="EMBL" id="SSSM01000003">
    <property type="protein sequence ID" value="THG31575.1"/>
    <property type="molecule type" value="Genomic_DNA"/>
</dbReference>
<dbReference type="Pfam" id="PF00392">
    <property type="entry name" value="GntR"/>
    <property type="match status" value="1"/>
</dbReference>
<dbReference type="OrthoDB" id="8680240at2"/>
<evidence type="ECO:0000313" key="5">
    <source>
        <dbReference type="EMBL" id="THG31575.1"/>
    </source>
</evidence>
<keyword evidence="1" id="KW-0805">Transcription regulation</keyword>
<protein>
    <submittedName>
        <fullName evidence="5">GntR family transcriptional regulator</fullName>
    </submittedName>
</protein>
<evidence type="ECO:0000256" key="2">
    <source>
        <dbReference type="ARBA" id="ARBA00023125"/>
    </source>
</evidence>
<dbReference type="SUPFAM" id="SSF46785">
    <property type="entry name" value="Winged helix' DNA-binding domain"/>
    <property type="match status" value="1"/>
</dbReference>
<accession>A0A4S4FPS0</accession>
<keyword evidence="6" id="KW-1185">Reference proteome</keyword>
<dbReference type="PRINTS" id="PR00035">
    <property type="entry name" value="HTHGNTR"/>
</dbReference>
<gene>
    <name evidence="5" type="ORF">E6C64_05735</name>
</gene>
<dbReference type="GO" id="GO:0003677">
    <property type="term" value="F:DNA binding"/>
    <property type="evidence" value="ECO:0007669"/>
    <property type="project" value="UniProtKB-KW"/>
</dbReference>
<dbReference type="Proteomes" id="UP000309133">
    <property type="component" value="Unassembled WGS sequence"/>
</dbReference>
<sequence>MTSPTPIFVGPIADDAPSLTERAIQAIRLSIRNGTMIPGELYTINQLASELGVSRSPVRDALLRLEETGVVKFERYRGFRLQMPGPRELAELFAVRVALEIPAARKAAARATDEQLAAIEVERSSLQAAAAADDEPDFMFHDQRLHGLVLDFAGNQYARAIIDNIRDATRLVGASTIENYRSLVEVYEEHMPIIDAMTRRSADAAAAAMAFHLRQTGLLLIQKSIGGEGTDAVDASQRLWDELVAGPDS</sequence>
<dbReference type="SMART" id="SM00895">
    <property type="entry name" value="FCD"/>
    <property type="match status" value="1"/>
</dbReference>
<dbReference type="InterPro" id="IPR036390">
    <property type="entry name" value="WH_DNA-bd_sf"/>
</dbReference>
<keyword evidence="2" id="KW-0238">DNA-binding</keyword>
<keyword evidence="3" id="KW-0804">Transcription</keyword>
<dbReference type="Pfam" id="PF07729">
    <property type="entry name" value="FCD"/>
    <property type="match status" value="1"/>
</dbReference>
<dbReference type="SUPFAM" id="SSF48008">
    <property type="entry name" value="GntR ligand-binding domain-like"/>
    <property type="match status" value="1"/>
</dbReference>
<evidence type="ECO:0000313" key="6">
    <source>
        <dbReference type="Proteomes" id="UP000309133"/>
    </source>
</evidence>
<evidence type="ECO:0000259" key="4">
    <source>
        <dbReference type="PROSITE" id="PS50949"/>
    </source>
</evidence>
<dbReference type="Gene3D" id="1.10.10.10">
    <property type="entry name" value="Winged helix-like DNA-binding domain superfamily/Winged helix DNA-binding domain"/>
    <property type="match status" value="1"/>
</dbReference>
<reference evidence="5 6" key="1">
    <citation type="submission" date="2019-04" db="EMBL/GenBank/DDBJ databases">
        <authorList>
            <person name="Jiang L."/>
        </authorList>
    </citation>
    <scope>NUCLEOTIDE SEQUENCE [LARGE SCALE GENOMIC DNA]</scope>
    <source>
        <strain evidence="5 6">YIM 131853</strain>
    </source>
</reference>
<proteinExistence type="predicted"/>
<dbReference type="InterPro" id="IPR000524">
    <property type="entry name" value="Tscrpt_reg_HTH_GntR"/>
</dbReference>
<name>A0A4S4FPS0_9MICO</name>
<feature type="domain" description="HTH gntR-type" evidence="4">
    <location>
        <begin position="17"/>
        <end position="84"/>
    </location>
</feature>
<dbReference type="PROSITE" id="PS50949">
    <property type="entry name" value="HTH_GNTR"/>
    <property type="match status" value="1"/>
</dbReference>
<dbReference type="InterPro" id="IPR036388">
    <property type="entry name" value="WH-like_DNA-bd_sf"/>
</dbReference>
<dbReference type="SMART" id="SM00345">
    <property type="entry name" value="HTH_GNTR"/>
    <property type="match status" value="1"/>
</dbReference>
<evidence type="ECO:0000256" key="3">
    <source>
        <dbReference type="ARBA" id="ARBA00023163"/>
    </source>
</evidence>